<dbReference type="HOGENOM" id="CLU_3242370_0_0_1"/>
<evidence type="ECO:0000313" key="1">
    <source>
        <dbReference type="EMBL" id="CCA74947.1"/>
    </source>
</evidence>
<name>G4TUF4_SERID</name>
<dbReference type="InParanoid" id="G4TUF4"/>
<proteinExistence type="predicted"/>
<reference evidence="1 2" key="1">
    <citation type="journal article" date="2011" name="PLoS Pathog.">
        <title>Endophytic Life Strategies Decoded by Genome and Transcriptome Analyses of the Mutualistic Root Symbiont Piriformospora indica.</title>
        <authorList>
            <person name="Zuccaro A."/>
            <person name="Lahrmann U."/>
            <person name="Guldener U."/>
            <person name="Langen G."/>
            <person name="Pfiffi S."/>
            <person name="Biedenkopf D."/>
            <person name="Wong P."/>
            <person name="Samans B."/>
            <person name="Grimm C."/>
            <person name="Basiewicz M."/>
            <person name="Murat C."/>
            <person name="Martin F."/>
            <person name="Kogel K.H."/>
        </authorList>
    </citation>
    <scope>NUCLEOTIDE SEQUENCE [LARGE SCALE GENOMIC DNA]</scope>
    <source>
        <strain evidence="1 2">DSM 11827</strain>
    </source>
</reference>
<dbReference type="AlphaFoldDB" id="G4TUF4"/>
<dbReference type="Proteomes" id="UP000007148">
    <property type="component" value="Unassembled WGS sequence"/>
</dbReference>
<comment type="caution">
    <text evidence="1">The sequence shown here is derived from an EMBL/GenBank/DDBJ whole genome shotgun (WGS) entry which is preliminary data.</text>
</comment>
<organism evidence="1 2">
    <name type="scientific">Serendipita indica (strain DSM 11827)</name>
    <name type="common">Root endophyte fungus</name>
    <name type="synonym">Piriformospora indica</name>
    <dbReference type="NCBI Taxonomy" id="1109443"/>
    <lineage>
        <taxon>Eukaryota</taxon>
        <taxon>Fungi</taxon>
        <taxon>Dikarya</taxon>
        <taxon>Basidiomycota</taxon>
        <taxon>Agaricomycotina</taxon>
        <taxon>Agaricomycetes</taxon>
        <taxon>Sebacinales</taxon>
        <taxon>Serendipitaceae</taxon>
        <taxon>Serendipita</taxon>
    </lineage>
</organism>
<keyword evidence="2" id="KW-1185">Reference proteome</keyword>
<protein>
    <submittedName>
        <fullName evidence="1">Uncharacterized protein</fullName>
    </submittedName>
</protein>
<accession>G4TUF4</accession>
<gene>
    <name evidence="1" type="ORF">PIIN_08927</name>
</gene>
<sequence>MISYTLYQYQCFSPRRYKYGEGHTEIMDPAAFYAVLEALPGKP</sequence>
<evidence type="ECO:0000313" key="2">
    <source>
        <dbReference type="Proteomes" id="UP000007148"/>
    </source>
</evidence>
<dbReference type="EMBL" id="CAFZ01000377">
    <property type="protein sequence ID" value="CCA74947.1"/>
    <property type="molecule type" value="Genomic_DNA"/>
</dbReference>